<evidence type="ECO:0000313" key="1">
    <source>
        <dbReference type="EMBL" id="KAK7432154.1"/>
    </source>
</evidence>
<gene>
    <name evidence="1" type="ORF">QQZ08_001099</name>
</gene>
<dbReference type="PANTHER" id="PTHR41677:SF1">
    <property type="entry name" value="FE2OG DIOXYGENASE DOMAIN-CONTAINING PROTEIN"/>
    <property type="match status" value="1"/>
</dbReference>
<keyword evidence="2" id="KW-1185">Reference proteome</keyword>
<evidence type="ECO:0008006" key="3">
    <source>
        <dbReference type="Google" id="ProtNLM"/>
    </source>
</evidence>
<reference evidence="1 2" key="1">
    <citation type="journal article" date="2025" name="Microbiol. Resour. Announc.">
        <title>Draft genome sequences for Neonectria magnoliae and Neonectria punicea, canker pathogens of Liriodendron tulipifera and Acer saccharum in West Virginia.</title>
        <authorList>
            <person name="Petronek H.M."/>
            <person name="Kasson M.T."/>
            <person name="Metheny A.M."/>
            <person name="Stauder C.M."/>
            <person name="Lovett B."/>
            <person name="Lynch S.C."/>
            <person name="Garnas J.R."/>
            <person name="Kasson L.R."/>
            <person name="Stajich J.E."/>
        </authorList>
    </citation>
    <scope>NUCLEOTIDE SEQUENCE [LARGE SCALE GENOMIC DNA]</scope>
    <source>
        <strain evidence="1 2">NRRL 64651</strain>
    </source>
</reference>
<dbReference type="Proteomes" id="UP001498421">
    <property type="component" value="Unassembled WGS sequence"/>
</dbReference>
<name>A0ABR1IGP4_9HYPO</name>
<sequence length="315" mass="35422">MPSHINFDAEKHLSYSADPKILSLKEISLPEDAGISHVACSDPFPLFSEEAIGIMRQEIFTTEVWENCLHSTEFAACQLRGHCPQYAPFMTQAWKDPKTLSIISKVAGIDLIPNIEYEIGNINISVHDSNKDKSAAMSGKTSDLSVTKWHYDSYPFVCVVMMSDASKMAGGETAIQSGTGEVLKVRGPQMGSAVVLQGRYICHQALAALGGEERITMITSFRPRDPTIKDDSVLTSIRPISDQSELYYQWTKYRVEVLQERLKGMLAQLEENHRANKPTDVKKVKELLQQQESYLSITNREIVENQGPRRERVER</sequence>
<comment type="caution">
    <text evidence="1">The sequence shown here is derived from an EMBL/GenBank/DDBJ whole genome shotgun (WGS) entry which is preliminary data.</text>
</comment>
<accession>A0ABR1IGP4</accession>
<dbReference type="PANTHER" id="PTHR41677">
    <property type="entry name" value="YALI0B19030P"/>
    <property type="match status" value="1"/>
</dbReference>
<evidence type="ECO:0000313" key="2">
    <source>
        <dbReference type="Proteomes" id="UP001498421"/>
    </source>
</evidence>
<protein>
    <recommendedName>
        <fullName evidence="3">Fe2OG dioxygenase domain-containing protein</fullName>
    </recommendedName>
</protein>
<organism evidence="1 2">
    <name type="scientific">Neonectria magnoliae</name>
    <dbReference type="NCBI Taxonomy" id="2732573"/>
    <lineage>
        <taxon>Eukaryota</taxon>
        <taxon>Fungi</taxon>
        <taxon>Dikarya</taxon>
        <taxon>Ascomycota</taxon>
        <taxon>Pezizomycotina</taxon>
        <taxon>Sordariomycetes</taxon>
        <taxon>Hypocreomycetidae</taxon>
        <taxon>Hypocreales</taxon>
        <taxon>Nectriaceae</taxon>
        <taxon>Neonectria</taxon>
    </lineage>
</organism>
<proteinExistence type="predicted"/>
<dbReference type="EMBL" id="JAZAVK010000006">
    <property type="protein sequence ID" value="KAK7432154.1"/>
    <property type="molecule type" value="Genomic_DNA"/>
</dbReference>